<feature type="domain" description="Carboxymuconolactone decarboxylase-like" evidence="1">
    <location>
        <begin position="131"/>
        <end position="203"/>
    </location>
</feature>
<dbReference type="Gene3D" id="1.20.1290.10">
    <property type="entry name" value="AhpD-like"/>
    <property type="match status" value="2"/>
</dbReference>
<reference evidence="3" key="1">
    <citation type="submission" date="2015-08" db="EMBL/GenBank/DDBJ databases">
        <title>Genome sequencing project for genomic taxonomy and phylogenomics of Bacillus-like bacteria.</title>
        <authorList>
            <person name="Liu B."/>
            <person name="Wang J."/>
            <person name="Zhu Y."/>
            <person name="Liu G."/>
            <person name="Chen Q."/>
            <person name="Chen Z."/>
            <person name="Lan J."/>
            <person name="Che J."/>
            <person name="Ge C."/>
            <person name="Shi H."/>
            <person name="Pan Z."/>
            <person name="Liu X."/>
        </authorList>
    </citation>
    <scope>NUCLEOTIDE SEQUENCE [LARGE SCALE GENOMIC DNA]</scope>
    <source>
        <strain evidence="3">FJAT-4402</strain>
    </source>
</reference>
<dbReference type="PATRIC" id="fig|1441095.3.peg.4479"/>
<keyword evidence="2" id="KW-0575">Peroxidase</keyword>
<keyword evidence="2" id="KW-0560">Oxidoreductase</keyword>
<accession>A0A0M4FK24</accession>
<sequence length="219" mass="23840">MSNSLYQQENLTKLNQLKHLAPEQLHAYSEFNSTVLQEGALSRKEKVIIAVAIAHAKEDTYSIYIHTRTAKAEEVSLEELVEAVFVASALEAGGAVAHSSHMQNASDPNAPDAFYDKSNVKKLNNLKEWAPDGYKAYSDFSAAAMKEGKLSAKLKEIIAVGAAHVTECPYCIDAHTKKAEKTGATKEELSEAILVTSAVLAGGPYAHMVNLIQSYEEEK</sequence>
<dbReference type="Proteomes" id="UP000067625">
    <property type="component" value="Chromosome"/>
</dbReference>
<evidence type="ECO:0000313" key="2">
    <source>
        <dbReference type="EMBL" id="ALC83599.1"/>
    </source>
</evidence>
<dbReference type="NCBIfam" id="TIGR00778">
    <property type="entry name" value="ahpD_dom"/>
    <property type="match status" value="1"/>
</dbReference>
<proteinExistence type="predicted"/>
<evidence type="ECO:0000313" key="3">
    <source>
        <dbReference type="Proteomes" id="UP000067625"/>
    </source>
</evidence>
<organism evidence="2 3">
    <name type="scientific">Bacillus gobiensis</name>
    <dbReference type="NCBI Taxonomy" id="1441095"/>
    <lineage>
        <taxon>Bacteria</taxon>
        <taxon>Bacillati</taxon>
        <taxon>Bacillota</taxon>
        <taxon>Bacilli</taxon>
        <taxon>Bacillales</taxon>
        <taxon>Bacillaceae</taxon>
        <taxon>Bacillus</taxon>
    </lineage>
</organism>
<dbReference type="InterPro" id="IPR004675">
    <property type="entry name" value="AhpD_core"/>
</dbReference>
<dbReference type="EMBL" id="CP012600">
    <property type="protein sequence ID" value="ALC83599.1"/>
    <property type="molecule type" value="Genomic_DNA"/>
</dbReference>
<dbReference type="GO" id="GO:0051920">
    <property type="term" value="F:peroxiredoxin activity"/>
    <property type="evidence" value="ECO:0007669"/>
    <property type="project" value="InterPro"/>
</dbReference>
<dbReference type="STRING" id="1441095.AM592_20240"/>
<gene>
    <name evidence="2" type="ORF">AM592_20240</name>
</gene>
<dbReference type="AlphaFoldDB" id="A0A0M4FK24"/>
<dbReference type="PANTHER" id="PTHR33930:SF8">
    <property type="entry name" value="4-CARBOXYMUCONOLACTONE DECARBOXYLASE"/>
    <property type="match status" value="1"/>
</dbReference>
<feature type="domain" description="Carboxymuconolactone decarboxylase-like" evidence="1">
    <location>
        <begin position="22"/>
        <end position="99"/>
    </location>
</feature>
<dbReference type="PANTHER" id="PTHR33930">
    <property type="entry name" value="ALKYL HYDROPEROXIDE REDUCTASE AHPD"/>
    <property type="match status" value="1"/>
</dbReference>
<dbReference type="InterPro" id="IPR029032">
    <property type="entry name" value="AhpD-like"/>
</dbReference>
<dbReference type="SUPFAM" id="SSF69118">
    <property type="entry name" value="AhpD-like"/>
    <property type="match status" value="2"/>
</dbReference>
<dbReference type="OrthoDB" id="9806086at2"/>
<dbReference type="Pfam" id="PF02627">
    <property type="entry name" value="CMD"/>
    <property type="match status" value="2"/>
</dbReference>
<evidence type="ECO:0000259" key="1">
    <source>
        <dbReference type="Pfam" id="PF02627"/>
    </source>
</evidence>
<reference evidence="2 3" key="2">
    <citation type="journal article" date="2016" name="Int. J. Syst. Evol. Microbiol.">
        <title>Bacillus gobiensis sp. nov., isolated from a soil sample.</title>
        <authorList>
            <person name="Liu B."/>
            <person name="Liu G.H."/>
            <person name="Cetin S."/>
            <person name="Schumann P."/>
            <person name="Pan Z.Z."/>
            <person name="Chen Q.Q."/>
        </authorList>
    </citation>
    <scope>NUCLEOTIDE SEQUENCE [LARGE SCALE GENOMIC DNA]</scope>
    <source>
        <strain evidence="2 3">FJAT-4402</strain>
    </source>
</reference>
<protein>
    <submittedName>
        <fullName evidence="2">Alkylhydroperoxidase</fullName>
    </submittedName>
</protein>
<keyword evidence="3" id="KW-1185">Reference proteome</keyword>
<dbReference type="InterPro" id="IPR003779">
    <property type="entry name" value="CMD-like"/>
</dbReference>
<name>A0A0M4FK24_9BACI</name>
<dbReference type="RefSeq" id="WP_053605453.1">
    <property type="nucleotide sequence ID" value="NZ_CP012600.1"/>
</dbReference>